<organism evidence="1 2">
    <name type="scientific">Cryobacterium mannosilyticum</name>
    <dbReference type="NCBI Taxonomy" id="1259190"/>
    <lineage>
        <taxon>Bacteria</taxon>
        <taxon>Bacillati</taxon>
        <taxon>Actinomycetota</taxon>
        <taxon>Actinomycetes</taxon>
        <taxon>Micrococcales</taxon>
        <taxon>Microbacteriaceae</taxon>
        <taxon>Cryobacterium</taxon>
    </lineage>
</organism>
<evidence type="ECO:0000313" key="2">
    <source>
        <dbReference type="Proteomes" id="UP000297643"/>
    </source>
</evidence>
<accession>A0A4R8W7N5</accession>
<dbReference type="RefSeq" id="WP_134509262.1">
    <property type="nucleotide sequence ID" value="NZ_SOFM01000028.1"/>
</dbReference>
<dbReference type="AlphaFoldDB" id="A0A4R8W7N5"/>
<sequence>MTTRLRSVLSGRDLPVAELCSARLDGELFTLGDFWCPVDELDAPDTRAQAAALLVPPRAIAERLTAAWILGLAAEPRRHQFCVEVGARVHLQPSARLILREVTCPPTDTASITGLRVTRPLRTVVDLARWPDPDVDVVPLIGALLRLCGPGGAEQALGRCDRAYVPFRSLALGRLAAAEGWRQPSLTR</sequence>
<dbReference type="Proteomes" id="UP000297643">
    <property type="component" value="Unassembled WGS sequence"/>
</dbReference>
<proteinExistence type="predicted"/>
<keyword evidence="2" id="KW-1185">Reference proteome</keyword>
<reference evidence="1 2" key="1">
    <citation type="submission" date="2019-03" db="EMBL/GenBank/DDBJ databases">
        <title>Genomics of glacier-inhabiting Cryobacterium strains.</title>
        <authorList>
            <person name="Liu Q."/>
            <person name="Xin Y.-H."/>
        </authorList>
    </citation>
    <scope>NUCLEOTIDE SEQUENCE [LARGE SCALE GENOMIC DNA]</scope>
    <source>
        <strain evidence="1 2">RHLT2-21</strain>
    </source>
</reference>
<name>A0A4R8W7N5_9MICO</name>
<gene>
    <name evidence="1" type="ORF">E3O32_10440</name>
</gene>
<dbReference type="EMBL" id="SOFM01000028">
    <property type="protein sequence ID" value="TFC03284.1"/>
    <property type="molecule type" value="Genomic_DNA"/>
</dbReference>
<evidence type="ECO:0000313" key="1">
    <source>
        <dbReference type="EMBL" id="TFC03284.1"/>
    </source>
</evidence>
<protein>
    <recommendedName>
        <fullName evidence="3">AbiEi antitoxin C-terminal domain-containing protein</fullName>
    </recommendedName>
</protein>
<comment type="caution">
    <text evidence="1">The sequence shown here is derived from an EMBL/GenBank/DDBJ whole genome shotgun (WGS) entry which is preliminary data.</text>
</comment>
<evidence type="ECO:0008006" key="3">
    <source>
        <dbReference type="Google" id="ProtNLM"/>
    </source>
</evidence>